<dbReference type="Proteomes" id="UP000177088">
    <property type="component" value="Unassembled WGS sequence"/>
</dbReference>
<evidence type="ECO:0000256" key="4">
    <source>
        <dbReference type="ARBA" id="ARBA00022989"/>
    </source>
</evidence>
<organism evidence="7 8">
    <name type="scientific">Candidatus Uhrbacteria bacterium RIFCSPHIGHO2_02_FULL_60_10</name>
    <dbReference type="NCBI Taxonomy" id="1802392"/>
    <lineage>
        <taxon>Bacteria</taxon>
        <taxon>Candidatus Uhriibacteriota</taxon>
    </lineage>
</organism>
<evidence type="ECO:0000256" key="2">
    <source>
        <dbReference type="ARBA" id="ARBA00022475"/>
    </source>
</evidence>
<evidence type="ECO:0000313" key="8">
    <source>
        <dbReference type="Proteomes" id="UP000177088"/>
    </source>
</evidence>
<protein>
    <submittedName>
        <fullName evidence="7">Uncharacterized protein</fullName>
    </submittedName>
</protein>
<feature type="transmembrane region" description="Helical" evidence="6">
    <location>
        <begin position="416"/>
        <end position="435"/>
    </location>
</feature>
<comment type="caution">
    <text evidence="7">The sequence shown here is derived from an EMBL/GenBank/DDBJ whole genome shotgun (WGS) entry which is preliminary data.</text>
</comment>
<feature type="transmembrane region" description="Helical" evidence="6">
    <location>
        <begin position="382"/>
        <end position="404"/>
    </location>
</feature>
<feature type="transmembrane region" description="Helical" evidence="6">
    <location>
        <begin position="329"/>
        <end position="350"/>
    </location>
</feature>
<dbReference type="InterPro" id="IPR050833">
    <property type="entry name" value="Poly_Biosynth_Transport"/>
</dbReference>
<feature type="transmembrane region" description="Helical" evidence="6">
    <location>
        <begin position="87"/>
        <end position="108"/>
    </location>
</feature>
<keyword evidence="2" id="KW-1003">Cell membrane</keyword>
<evidence type="ECO:0000256" key="1">
    <source>
        <dbReference type="ARBA" id="ARBA00004651"/>
    </source>
</evidence>
<feature type="transmembrane region" description="Helical" evidence="6">
    <location>
        <begin position="12"/>
        <end position="32"/>
    </location>
</feature>
<feature type="transmembrane region" description="Helical" evidence="6">
    <location>
        <begin position="143"/>
        <end position="164"/>
    </location>
</feature>
<dbReference type="PANTHER" id="PTHR30250:SF11">
    <property type="entry name" value="O-ANTIGEN TRANSPORTER-RELATED"/>
    <property type="match status" value="1"/>
</dbReference>
<evidence type="ECO:0000256" key="6">
    <source>
        <dbReference type="SAM" id="Phobius"/>
    </source>
</evidence>
<feature type="transmembrane region" description="Helical" evidence="6">
    <location>
        <begin position="441"/>
        <end position="460"/>
    </location>
</feature>
<comment type="subcellular location">
    <subcellularLocation>
        <location evidence="1">Cell membrane</location>
        <topology evidence="1">Multi-pass membrane protein</topology>
    </subcellularLocation>
</comment>
<name>A0A1F7U7X9_9BACT</name>
<evidence type="ECO:0000313" key="7">
    <source>
        <dbReference type="EMBL" id="OGL73844.1"/>
    </source>
</evidence>
<dbReference type="InterPro" id="IPR002797">
    <property type="entry name" value="Polysacc_synth"/>
</dbReference>
<feature type="transmembrane region" description="Helical" evidence="6">
    <location>
        <begin position="210"/>
        <end position="229"/>
    </location>
</feature>
<dbReference type="PANTHER" id="PTHR30250">
    <property type="entry name" value="PST FAMILY PREDICTED COLANIC ACID TRANSPORTER"/>
    <property type="match status" value="1"/>
</dbReference>
<feature type="transmembrane region" description="Helical" evidence="6">
    <location>
        <begin position="357"/>
        <end position="376"/>
    </location>
</feature>
<feature type="transmembrane region" description="Helical" evidence="6">
    <location>
        <begin position="249"/>
        <end position="272"/>
    </location>
</feature>
<feature type="transmembrane region" description="Helical" evidence="6">
    <location>
        <begin position="44"/>
        <end position="66"/>
    </location>
</feature>
<feature type="transmembrane region" description="Helical" evidence="6">
    <location>
        <begin position="114"/>
        <end position="136"/>
    </location>
</feature>
<gene>
    <name evidence="7" type="ORF">A3C96_02080</name>
</gene>
<dbReference type="Pfam" id="PF01943">
    <property type="entry name" value="Polysacc_synt"/>
    <property type="match status" value="1"/>
</dbReference>
<accession>A0A1F7U7X9</accession>
<evidence type="ECO:0000256" key="3">
    <source>
        <dbReference type="ARBA" id="ARBA00022692"/>
    </source>
</evidence>
<keyword evidence="4 6" id="KW-1133">Transmembrane helix</keyword>
<dbReference type="EMBL" id="MGEA01000045">
    <property type="protein sequence ID" value="OGL73844.1"/>
    <property type="molecule type" value="Genomic_DNA"/>
</dbReference>
<dbReference type="GO" id="GO:0005886">
    <property type="term" value="C:plasma membrane"/>
    <property type="evidence" value="ECO:0007669"/>
    <property type="project" value="UniProtKB-SubCell"/>
</dbReference>
<feature type="transmembrane region" description="Helical" evidence="6">
    <location>
        <begin position="170"/>
        <end position="189"/>
    </location>
</feature>
<reference evidence="7 8" key="1">
    <citation type="journal article" date="2016" name="Nat. Commun.">
        <title>Thousands of microbial genomes shed light on interconnected biogeochemical processes in an aquifer system.</title>
        <authorList>
            <person name="Anantharaman K."/>
            <person name="Brown C.T."/>
            <person name="Hug L.A."/>
            <person name="Sharon I."/>
            <person name="Castelle C.J."/>
            <person name="Probst A.J."/>
            <person name="Thomas B.C."/>
            <person name="Singh A."/>
            <person name="Wilkins M.J."/>
            <person name="Karaoz U."/>
            <person name="Brodie E.L."/>
            <person name="Williams K.H."/>
            <person name="Hubbard S.S."/>
            <person name="Banfield J.F."/>
        </authorList>
    </citation>
    <scope>NUCLEOTIDE SEQUENCE [LARGE SCALE GENOMIC DNA]</scope>
</reference>
<dbReference type="AlphaFoldDB" id="A0A1F7U7X9"/>
<keyword evidence="3 6" id="KW-0812">Transmembrane</keyword>
<dbReference type="CDD" id="cd13128">
    <property type="entry name" value="MATE_Wzx_like"/>
    <property type="match status" value="1"/>
</dbReference>
<proteinExistence type="predicted"/>
<sequence>MSLLRQIAGNTAIQVAGKTASTVLGIVTIGLMTRHLGRAGYGQFTTAMTFLQFFGILADFGLTLTLTRLISQAGADERRVTANVFTLRLAVAAAFFGAAPLVALLFPYSGAVRLAIAVGAFSFLAMTLSSLLVAVFQRHLTMRLATIAEVTGRTLLLLLIWWTAATGRGLLAMMAALVAANLVQFLLNFAFARRFVRFGLAFDWPVWKDILIQSWPIGISIAFNLVYLKSDVIILSLFRPDAEVGLYGAAYKVLDVVTVVPTIFMGLVLPILTARWTAGDRPDFARKLGRAFDFMCLLAVPLAVGAWVVGRDLMILVAGNDFAPSGDLLAILMLAGSAVFWSALYGHAVVALGRQRLMIWGYAADAVISLLLYFLLIPRFGAVAAAWVTVFSEVFIAIVTGIAVTRWSSTRPGLAMLGKSLLAAGGMALVLWPLAAWPVAARILIGATVYVIMMYALGGIDRQTLTKLKA</sequence>
<evidence type="ECO:0000256" key="5">
    <source>
        <dbReference type="ARBA" id="ARBA00023136"/>
    </source>
</evidence>
<keyword evidence="5 6" id="KW-0472">Membrane</keyword>
<feature type="transmembrane region" description="Helical" evidence="6">
    <location>
        <begin position="292"/>
        <end position="309"/>
    </location>
</feature>